<evidence type="ECO:0000313" key="3">
    <source>
        <dbReference type="EMBL" id="GAA2331371.1"/>
    </source>
</evidence>
<evidence type="ECO:0000313" key="4">
    <source>
        <dbReference type="Proteomes" id="UP001500253"/>
    </source>
</evidence>
<dbReference type="SUPFAM" id="SSF53098">
    <property type="entry name" value="Ribonuclease H-like"/>
    <property type="match status" value="1"/>
</dbReference>
<dbReference type="InterPro" id="IPR012337">
    <property type="entry name" value="RNaseH-like_sf"/>
</dbReference>
<sequence>MPAPHRDDTERAASITHLLALEAAGTLTPEDLHTVADAHGRTTKSVKRWMQRARENDGHYQRKQRDATEVTPRMEEELIRWCGNIAAAHRTLQDDGAMPLSYSAFHRAVTRTYPPSFLAGLRDGEKARRRYDLHGSHRDRGRRNDAWEADHKEADVWVNVDGTARKPWLTLLVNCSNSGICGWAVTPHTPSSQAIIVAIHHAMQRGGHHGPFGGIPKLVRVDRGADFLSKAVAQTMGALAVRRVELPPRRPDLKPYVEALNAAFKDMLFRGMPGYTHCPNPEPAAKPKPPPLKNLLTFEEFTAHIRDFVHRWNHEHRIRSLGNRTPLQAWKADRTVIHDLPPGALNRSLPLVSRTFTITDTGIEWNSRDYLEPWMRDHIGTRVRLRHLPGHYNTVEVYNADTDQYYGTARWTNAASPHLIKRVKQANAADAARLKKALEKRPRIVADRYAATTTPAPPQPLTTLTTEQAREHLRHTHDTDLPDPQATTDENLPEPTGSWTDTGRRRPPPDTDDNLPAPTTSWLTHPPTIPSPDAPEQDGHS</sequence>
<evidence type="ECO:0000259" key="2">
    <source>
        <dbReference type="PROSITE" id="PS50994"/>
    </source>
</evidence>
<dbReference type="InterPro" id="IPR036397">
    <property type="entry name" value="RNaseH_sf"/>
</dbReference>
<protein>
    <submittedName>
        <fullName evidence="3">Mu transposase C-terminal domain-containing protein</fullName>
    </submittedName>
</protein>
<gene>
    <name evidence="3" type="ORF">GCM10010246_13200</name>
</gene>
<dbReference type="PROSITE" id="PS50994">
    <property type="entry name" value="INTEGRASE"/>
    <property type="match status" value="1"/>
</dbReference>
<dbReference type="InterPro" id="IPR001584">
    <property type="entry name" value="Integrase_cat-core"/>
</dbReference>
<evidence type="ECO:0000256" key="1">
    <source>
        <dbReference type="SAM" id="MobiDB-lite"/>
    </source>
</evidence>
<organism evidence="3 4">
    <name type="scientific">Streptomyces cuspidosporus</name>
    <dbReference type="NCBI Taxonomy" id="66882"/>
    <lineage>
        <taxon>Bacteria</taxon>
        <taxon>Bacillati</taxon>
        <taxon>Actinomycetota</taxon>
        <taxon>Actinomycetes</taxon>
        <taxon>Kitasatosporales</taxon>
        <taxon>Streptomycetaceae</taxon>
        <taxon>Streptomyces</taxon>
    </lineage>
</organism>
<feature type="region of interest" description="Disordered" evidence="1">
    <location>
        <begin position="472"/>
        <end position="541"/>
    </location>
</feature>
<dbReference type="EMBL" id="BAAASD010000004">
    <property type="protein sequence ID" value="GAA2331371.1"/>
    <property type="molecule type" value="Genomic_DNA"/>
</dbReference>
<reference evidence="4" key="1">
    <citation type="journal article" date="2019" name="Int. J. Syst. Evol. Microbiol.">
        <title>The Global Catalogue of Microorganisms (GCM) 10K type strain sequencing project: providing services to taxonomists for standard genome sequencing and annotation.</title>
        <authorList>
            <consortium name="The Broad Institute Genomics Platform"/>
            <consortium name="The Broad Institute Genome Sequencing Center for Infectious Disease"/>
            <person name="Wu L."/>
            <person name="Ma J."/>
        </authorList>
    </citation>
    <scope>NUCLEOTIDE SEQUENCE [LARGE SCALE GENOMIC DNA]</scope>
    <source>
        <strain evidence="4">JCM 4316</strain>
    </source>
</reference>
<keyword evidence="4" id="KW-1185">Reference proteome</keyword>
<dbReference type="Gene3D" id="3.30.420.10">
    <property type="entry name" value="Ribonuclease H-like superfamily/Ribonuclease H"/>
    <property type="match status" value="1"/>
</dbReference>
<accession>A0ABP5SHE6</accession>
<proteinExistence type="predicted"/>
<dbReference type="Pfam" id="PF09299">
    <property type="entry name" value="Mu-transpos_C"/>
    <property type="match status" value="1"/>
</dbReference>
<dbReference type="RefSeq" id="WP_346173513.1">
    <property type="nucleotide sequence ID" value="NZ_BAAASD010000004.1"/>
</dbReference>
<feature type="domain" description="Integrase catalytic" evidence="2">
    <location>
        <begin position="137"/>
        <end position="334"/>
    </location>
</feature>
<name>A0ABP5SHE6_9ACTN</name>
<comment type="caution">
    <text evidence="3">The sequence shown here is derived from an EMBL/GenBank/DDBJ whole genome shotgun (WGS) entry which is preliminary data.</text>
</comment>
<dbReference type="InterPro" id="IPR015378">
    <property type="entry name" value="Transposase-like_Mu_C"/>
</dbReference>
<dbReference type="Proteomes" id="UP001500253">
    <property type="component" value="Unassembled WGS sequence"/>
</dbReference>